<dbReference type="InterPro" id="IPR051162">
    <property type="entry name" value="T4SS_component"/>
</dbReference>
<organism evidence="5 6">
    <name type="scientific">Candidatus Berkelbacteria bacterium RIFCSPLOWO2_01_FULL_50_28</name>
    <dbReference type="NCBI Taxonomy" id="1797471"/>
    <lineage>
        <taxon>Bacteria</taxon>
        <taxon>Candidatus Berkelbacteria</taxon>
    </lineage>
</organism>
<protein>
    <submittedName>
        <fullName evidence="5">Uncharacterized protein</fullName>
    </submittedName>
</protein>
<dbReference type="Proteomes" id="UP000177481">
    <property type="component" value="Unassembled WGS sequence"/>
</dbReference>
<dbReference type="AlphaFoldDB" id="A0A1F5EBV1"/>
<dbReference type="PANTHER" id="PTHR30121:SF6">
    <property type="entry name" value="SLR6007 PROTEIN"/>
    <property type="match status" value="1"/>
</dbReference>
<keyword evidence="2" id="KW-0812">Transmembrane</keyword>
<feature type="region of interest" description="Disordered" evidence="1">
    <location>
        <begin position="830"/>
        <end position="880"/>
    </location>
</feature>
<feature type="transmembrane region" description="Helical" evidence="2">
    <location>
        <begin position="6"/>
        <end position="23"/>
    </location>
</feature>
<feature type="domain" description="DUF8128" evidence="4">
    <location>
        <begin position="48"/>
        <end position="361"/>
    </location>
</feature>
<keyword evidence="2" id="KW-0472">Membrane</keyword>
<sequence>MTFSLINFIFIGVFLGGTFYFWWRTHRMRAGFEWTGSDEIEAGYTLLSISVPKNNDRTPLAAEQMFAALHGIFREGAATQQQLSFEIVSKARVITFYVFVPTDLKTFVSSQIFAQYPNVEINEVEDDNDYVQLAEDRALAATELAFKKPAPMPIKTFVNFEVDPLSAITGVLSSASEHEEIWIQMIIRPLDDEWQKQGEKIIKDIKEPPPKTVGVVSLIWNEVKALGKEAIKGVIIGPSTEEAKKEEKKKDDLPGTVQQAIKGVEEKITKLGYESNIRILAGAPDEHVARAKLEQVVGAFKQFNTLNMNSLTFKEITNDREAWMLFKKRSFGEGEMIFNITEIASLYHFPSETVSTPTIAWAGSKKGEPPANLPLEGTVPADELTVFGQTNFRNEVKKFGIKKKDRRLHMYIIGKTGTGKSTLMENMIIDDINEGRGMAVVDPHGTLIQHVLDFIPESRVQDVIYFNPADREYPVGFNLLENVDPEQKNIVASGVVGILEKIFGEVSWGPRLEYILRNVILALLEYPNSTFMGIMRILTDNAYRRMVLNEVKDPVIRDFFINEYEKYEPKFRTEAIAPIQNKVGQFLSASTIRNIIGQPKSTVDIRKVMDEGKILLADLSIGKIGEDNSALLGSMLITKIQLAAMGRVDIQEDKRNDFYLYVDEFQNFATESFATILSEARKYRLNLAMANQYTAQMPESVSNAVFGNVGTMISFRVGAQDAGLLVKEYEPIFDANDLVNLDNFQIYLKMAIDGVTVPAFSAGTLPPKVEKTNLVDRIVESSRRLYTRPVEEVEDYITEWSTPINLSDPSKQTLPQPYTEIKIKSDAFNQIPNPKSQILSPEQSMKEGSAESQKPEVGSGMPEVKGSEQQNQEEAPKMMLPQGMKVEILKDRFDRPWYAVVAPIEQEENIDDKGTPSNGSGGAGDENNLITWEQAEVLGVEPDQLEPNLAKSEPAVDDWQPLDEIR</sequence>
<reference evidence="5 6" key="1">
    <citation type="journal article" date="2016" name="Nat. Commun.">
        <title>Thousands of microbial genomes shed light on interconnected biogeochemical processes in an aquifer system.</title>
        <authorList>
            <person name="Anantharaman K."/>
            <person name="Brown C.T."/>
            <person name="Hug L.A."/>
            <person name="Sharon I."/>
            <person name="Castelle C.J."/>
            <person name="Probst A.J."/>
            <person name="Thomas B.C."/>
            <person name="Singh A."/>
            <person name="Wilkins M.J."/>
            <person name="Karaoz U."/>
            <person name="Brodie E.L."/>
            <person name="Williams K.H."/>
            <person name="Hubbard S.S."/>
            <person name="Banfield J.F."/>
        </authorList>
    </citation>
    <scope>NUCLEOTIDE SEQUENCE [LARGE SCALE GENOMIC DNA]</scope>
</reference>
<feature type="compositionally biased region" description="Polar residues" evidence="1">
    <location>
        <begin position="830"/>
        <end position="843"/>
    </location>
</feature>
<feature type="domain" description="Type IV secretion system coupling protein TraD DNA-binding" evidence="3">
    <location>
        <begin position="400"/>
        <end position="717"/>
    </location>
</feature>
<comment type="caution">
    <text evidence="5">The sequence shown here is derived from an EMBL/GenBank/DDBJ whole genome shotgun (WGS) entry which is preliminary data.</text>
</comment>
<dbReference type="Pfam" id="PF10412">
    <property type="entry name" value="TrwB_AAD_bind"/>
    <property type="match status" value="1"/>
</dbReference>
<keyword evidence="2" id="KW-1133">Transmembrane helix</keyword>
<dbReference type="EMBL" id="MEZX01000002">
    <property type="protein sequence ID" value="OGD64821.1"/>
    <property type="molecule type" value="Genomic_DNA"/>
</dbReference>
<dbReference type="CDD" id="cd01127">
    <property type="entry name" value="TrwB_TraG_TraD_VirD4"/>
    <property type="match status" value="1"/>
</dbReference>
<evidence type="ECO:0000256" key="1">
    <source>
        <dbReference type="SAM" id="MobiDB-lite"/>
    </source>
</evidence>
<accession>A0A1F5EBV1</accession>
<name>A0A1F5EBV1_9BACT</name>
<evidence type="ECO:0000313" key="5">
    <source>
        <dbReference type="EMBL" id="OGD64821.1"/>
    </source>
</evidence>
<feature type="region of interest" description="Disordered" evidence="1">
    <location>
        <begin position="902"/>
        <end position="966"/>
    </location>
</feature>
<gene>
    <name evidence="5" type="ORF">A3A71_02125</name>
</gene>
<evidence type="ECO:0000259" key="3">
    <source>
        <dbReference type="Pfam" id="PF10412"/>
    </source>
</evidence>
<dbReference type="Pfam" id="PF26449">
    <property type="entry name" value="DUF8128"/>
    <property type="match status" value="1"/>
</dbReference>
<dbReference type="Gene3D" id="3.40.50.300">
    <property type="entry name" value="P-loop containing nucleotide triphosphate hydrolases"/>
    <property type="match status" value="2"/>
</dbReference>
<dbReference type="STRING" id="1797471.A3A71_02125"/>
<dbReference type="InterPro" id="IPR019476">
    <property type="entry name" value="T4SS_TraD_DNA-bd"/>
</dbReference>
<dbReference type="InterPro" id="IPR027417">
    <property type="entry name" value="P-loop_NTPase"/>
</dbReference>
<dbReference type="SUPFAM" id="SSF52540">
    <property type="entry name" value="P-loop containing nucleoside triphosphate hydrolases"/>
    <property type="match status" value="1"/>
</dbReference>
<evidence type="ECO:0000313" key="6">
    <source>
        <dbReference type="Proteomes" id="UP000177481"/>
    </source>
</evidence>
<evidence type="ECO:0000256" key="2">
    <source>
        <dbReference type="SAM" id="Phobius"/>
    </source>
</evidence>
<evidence type="ECO:0000259" key="4">
    <source>
        <dbReference type="Pfam" id="PF26449"/>
    </source>
</evidence>
<proteinExistence type="predicted"/>
<dbReference type="PANTHER" id="PTHR30121">
    <property type="entry name" value="UNCHARACTERIZED PROTEIN YJGR-RELATED"/>
    <property type="match status" value="1"/>
</dbReference>
<dbReference type="InterPro" id="IPR058441">
    <property type="entry name" value="DUF8128"/>
</dbReference>